<dbReference type="GO" id="GO:0005829">
    <property type="term" value="C:cytosol"/>
    <property type="evidence" value="ECO:0007669"/>
    <property type="project" value="TreeGrafter"/>
</dbReference>
<dbReference type="AlphaFoldDB" id="V5IBI0"/>
<dbReference type="FunFam" id="3.30.1330.40:FF:000001">
    <property type="entry name" value="L-PSP family endoribonuclease"/>
    <property type="match status" value="1"/>
</dbReference>
<dbReference type="Gene3D" id="3.30.1330.40">
    <property type="entry name" value="RutC-like"/>
    <property type="match status" value="1"/>
</dbReference>
<sequence>MLGTSVTRSMVLSFVLMQLCIGASEAVLNATREVITSPDVAKPTSPYSQAICVGDTMYLAGQVGTDPQTKLLVPGGIVPETRQVLANLDKVLEAGRMNRTNVVRCTVYLADMKDFDDMNKIYGEFFSEEPPARVTVRVSELAKRARVEIDAIAVKTVN</sequence>
<protein>
    <submittedName>
        <fullName evidence="3">Putative endoribonuclease l-psp</fullName>
    </submittedName>
</protein>
<dbReference type="SUPFAM" id="SSF55298">
    <property type="entry name" value="YjgF-like"/>
    <property type="match status" value="1"/>
</dbReference>
<dbReference type="GO" id="GO:0019239">
    <property type="term" value="F:deaminase activity"/>
    <property type="evidence" value="ECO:0007669"/>
    <property type="project" value="TreeGrafter"/>
</dbReference>
<dbReference type="PANTHER" id="PTHR11803:SF39">
    <property type="entry name" value="2-IMINOBUTANOATE_2-IMINOPROPANOATE DEAMINASE"/>
    <property type="match status" value="1"/>
</dbReference>
<dbReference type="InterPro" id="IPR006056">
    <property type="entry name" value="RidA"/>
</dbReference>
<evidence type="ECO:0000313" key="3">
    <source>
        <dbReference type="EMBL" id="JAB69066.1"/>
    </source>
</evidence>
<dbReference type="GO" id="GO:0005739">
    <property type="term" value="C:mitochondrion"/>
    <property type="evidence" value="ECO:0007669"/>
    <property type="project" value="TreeGrafter"/>
</dbReference>
<dbReference type="Pfam" id="PF01042">
    <property type="entry name" value="Ribonuc_L-PSP"/>
    <property type="match status" value="1"/>
</dbReference>
<name>V5IBI0_IXORI</name>
<comment type="similarity">
    <text evidence="1">Belongs to the RutC family.</text>
</comment>
<evidence type="ECO:0000256" key="2">
    <source>
        <dbReference type="SAM" id="SignalP"/>
    </source>
</evidence>
<reference evidence="3" key="1">
    <citation type="journal article" date="2015" name="Sci. Rep.">
        <title>Tissue- and time-dependent transcription in Ixodes ricinus salivary glands and midguts when blood feeding on the vertebrate host.</title>
        <authorList>
            <person name="Kotsyfakis M."/>
            <person name="Schwarz A."/>
            <person name="Erhart J."/>
            <person name="Ribeiro J.M."/>
        </authorList>
    </citation>
    <scope>NUCLEOTIDE SEQUENCE</scope>
    <source>
        <tissue evidence="3">Salivary gland and midgut</tissue>
    </source>
</reference>
<evidence type="ECO:0000256" key="1">
    <source>
        <dbReference type="ARBA" id="ARBA00010552"/>
    </source>
</evidence>
<dbReference type="EMBL" id="GANP01015402">
    <property type="protein sequence ID" value="JAB69066.1"/>
    <property type="molecule type" value="mRNA"/>
</dbReference>
<organism evidence="3">
    <name type="scientific">Ixodes ricinus</name>
    <name type="common">Common tick</name>
    <name type="synonym">Acarus ricinus</name>
    <dbReference type="NCBI Taxonomy" id="34613"/>
    <lineage>
        <taxon>Eukaryota</taxon>
        <taxon>Metazoa</taxon>
        <taxon>Ecdysozoa</taxon>
        <taxon>Arthropoda</taxon>
        <taxon>Chelicerata</taxon>
        <taxon>Arachnida</taxon>
        <taxon>Acari</taxon>
        <taxon>Parasitiformes</taxon>
        <taxon>Ixodida</taxon>
        <taxon>Ixodoidea</taxon>
        <taxon>Ixodidae</taxon>
        <taxon>Ixodinae</taxon>
        <taxon>Ixodes</taxon>
    </lineage>
</organism>
<dbReference type="PANTHER" id="PTHR11803">
    <property type="entry name" value="2-IMINOBUTANOATE/2-IMINOPROPANOATE DEAMINASE RIDA"/>
    <property type="match status" value="1"/>
</dbReference>
<dbReference type="InterPro" id="IPR006175">
    <property type="entry name" value="YjgF/YER057c/UK114"/>
</dbReference>
<feature type="signal peptide" evidence="2">
    <location>
        <begin position="1"/>
        <end position="26"/>
    </location>
</feature>
<dbReference type="CDD" id="cd00448">
    <property type="entry name" value="YjgF_YER057c_UK114_family"/>
    <property type="match status" value="1"/>
</dbReference>
<accession>V5IBI0</accession>
<feature type="chain" id="PRO_5004737090" evidence="2">
    <location>
        <begin position="27"/>
        <end position="158"/>
    </location>
</feature>
<proteinExistence type="evidence at transcript level"/>
<dbReference type="PROSITE" id="PS01094">
    <property type="entry name" value="UPF0076"/>
    <property type="match status" value="1"/>
</dbReference>
<dbReference type="InterPro" id="IPR035959">
    <property type="entry name" value="RutC-like_sf"/>
</dbReference>
<dbReference type="InterPro" id="IPR019897">
    <property type="entry name" value="RidA_CS"/>
</dbReference>
<keyword evidence="2" id="KW-0732">Signal</keyword>
<dbReference type="NCBIfam" id="TIGR00004">
    <property type="entry name" value="Rid family detoxifying hydrolase"/>
    <property type="match status" value="1"/>
</dbReference>